<reference evidence="13 14" key="1">
    <citation type="submission" date="2014-04" db="EMBL/GenBank/DDBJ databases">
        <authorList>
            <consortium name="DOE Joint Genome Institute"/>
            <person name="Kuo A."/>
            <person name="Kohler A."/>
            <person name="Nagy L.G."/>
            <person name="Floudas D."/>
            <person name="Copeland A."/>
            <person name="Barry K.W."/>
            <person name="Cichocki N."/>
            <person name="Veneault-Fourrey C."/>
            <person name="LaButti K."/>
            <person name="Lindquist E.A."/>
            <person name="Lipzen A."/>
            <person name="Lundell T."/>
            <person name="Morin E."/>
            <person name="Murat C."/>
            <person name="Sun H."/>
            <person name="Tunlid A."/>
            <person name="Henrissat B."/>
            <person name="Grigoriev I.V."/>
            <person name="Hibbett D.S."/>
            <person name="Martin F."/>
            <person name="Nordberg H.P."/>
            <person name="Cantor M.N."/>
            <person name="Hua S.X."/>
        </authorList>
    </citation>
    <scope>NUCLEOTIDE SEQUENCE [LARGE SCALE GENOMIC DNA]</scope>
    <source>
        <strain evidence="13 14">Foug A</strain>
    </source>
</reference>
<sequence>MTIPIHRTILRRAPRSLCEKGQIRCRGFSAGTFQDFDVVIVGGGPAGLALASGLGSNKLVRESVKVALVEAGDLSRIRDWTLSRPTYSNRVSSITNASRVFLEGIGAWAHIDQSRTSPVREMQVWDGLSDARIVFDATDLPSTSDSNPESSEMARLTENLNLQRALLRQLDSVGGSLELLQKVKVESIQREDKEGGHGWPLVRLSDGSTLRARLLVGADGFNSPVRTFAGIASYGWSYDTQAVVATLNHPPRGAFQGPNHTAYQRFLPTGPIAFLPLSPTVSSLVWSTKPPLAAALCNSDPAVLANLINVAFRLPEVSVRYLHKLILDAHDSGRSISSEDLCNEIAFRERSHQISEYSAYASLSSSLSSGVPPSDAMLVPPLVTSIQSGSIASFPLRYNHAETYFGEGAGSRTVLIGDAAHTIHPLAGQGLNLGLGDVECLVRCIAQSISCGGDIGSYTALRPYAAERYFANHKVMSAIDKLHKIYSSTLDPIVWARSVGLEVINELDAVKAALMMDAGAGSPQRSGWDLLAGSIEGIARGVGSARILGQGVGGIVNNGISELARKLGGRFLG</sequence>
<evidence type="ECO:0000256" key="7">
    <source>
        <dbReference type="ARBA" id="ARBA00023002"/>
    </source>
</evidence>
<name>A0A0C2ZM07_9AGAM</name>
<evidence type="ECO:0000256" key="6">
    <source>
        <dbReference type="ARBA" id="ARBA00022827"/>
    </source>
</evidence>
<dbReference type="InterPro" id="IPR002938">
    <property type="entry name" value="FAD-bd"/>
</dbReference>
<dbReference type="EMBL" id="KN822041">
    <property type="protein sequence ID" value="KIM62588.1"/>
    <property type="molecule type" value="Genomic_DNA"/>
</dbReference>
<accession>A0A0C2ZM07</accession>
<comment type="catalytic activity">
    <reaction evidence="11">
        <text>a 2-methoxy-6-(all-trans-polyprenyl)phenol + 2 reduced [2Fe-2S]-[ferredoxin] + O2 + 2 H(+) = a 2-methoxy-6-(all-trans-polyprenyl)benzene-1,4-diol + 2 oxidized [2Fe-2S]-[ferredoxin] + H2O</text>
        <dbReference type="Rhea" id="RHEA:81183"/>
        <dbReference type="Rhea" id="RHEA-COMP:9551"/>
        <dbReference type="Rhea" id="RHEA-COMP:10000"/>
        <dbReference type="Rhea" id="RHEA-COMP:10001"/>
        <dbReference type="Rhea" id="RHEA-COMP:10858"/>
        <dbReference type="ChEBI" id="CHEBI:15377"/>
        <dbReference type="ChEBI" id="CHEBI:15378"/>
        <dbReference type="ChEBI" id="CHEBI:15379"/>
        <dbReference type="ChEBI" id="CHEBI:33737"/>
        <dbReference type="ChEBI" id="CHEBI:33738"/>
        <dbReference type="ChEBI" id="CHEBI:62731"/>
        <dbReference type="ChEBI" id="CHEBI:84166"/>
        <dbReference type="EC" id="1.14.15.46"/>
    </reaction>
</comment>
<keyword evidence="3 11" id="KW-0285">Flavoprotein</keyword>
<dbReference type="InterPro" id="IPR018168">
    <property type="entry name" value="Ubi_Hdrlase_CS"/>
</dbReference>
<keyword evidence="8 11" id="KW-0503">Monooxygenase</keyword>
<evidence type="ECO:0000256" key="11">
    <source>
        <dbReference type="HAMAP-Rule" id="MF_03193"/>
    </source>
</evidence>
<dbReference type="PANTHER" id="PTHR43876">
    <property type="entry name" value="UBIQUINONE BIOSYNTHESIS MONOOXYGENASE COQ6, MITOCHONDRIAL"/>
    <property type="match status" value="1"/>
</dbReference>
<comment type="subcellular location">
    <subcellularLocation>
        <location evidence="11">Mitochondrion inner membrane</location>
        <topology evidence="11">Peripheral membrane protein</topology>
        <orientation evidence="11">Matrix side</orientation>
    </subcellularLocation>
</comment>
<feature type="domain" description="FAD-binding" evidence="12">
    <location>
        <begin position="391"/>
        <end position="450"/>
    </location>
</feature>
<evidence type="ECO:0000256" key="2">
    <source>
        <dbReference type="ARBA" id="ARBA00005349"/>
    </source>
</evidence>
<dbReference type="HAMAP" id="MF_03193">
    <property type="entry name" value="COQ6_monooxygenase"/>
    <property type="match status" value="1"/>
</dbReference>
<evidence type="ECO:0000313" key="14">
    <source>
        <dbReference type="Proteomes" id="UP000053989"/>
    </source>
</evidence>
<dbReference type="GO" id="GO:0106364">
    <property type="term" value="F:4-hydroxy-3-all-trans-polyprenylbenzoate oxygenase activity"/>
    <property type="evidence" value="ECO:0007669"/>
    <property type="project" value="UniProtKB-EC"/>
</dbReference>
<keyword evidence="14" id="KW-1185">Reference proteome</keyword>
<reference evidence="14" key="2">
    <citation type="submission" date="2015-01" db="EMBL/GenBank/DDBJ databases">
        <title>Evolutionary Origins and Diversification of the Mycorrhizal Mutualists.</title>
        <authorList>
            <consortium name="DOE Joint Genome Institute"/>
            <consortium name="Mycorrhizal Genomics Consortium"/>
            <person name="Kohler A."/>
            <person name="Kuo A."/>
            <person name="Nagy L.G."/>
            <person name="Floudas D."/>
            <person name="Copeland A."/>
            <person name="Barry K.W."/>
            <person name="Cichocki N."/>
            <person name="Veneault-Fourrey C."/>
            <person name="LaButti K."/>
            <person name="Lindquist E.A."/>
            <person name="Lipzen A."/>
            <person name="Lundell T."/>
            <person name="Morin E."/>
            <person name="Murat C."/>
            <person name="Riley R."/>
            <person name="Ohm R."/>
            <person name="Sun H."/>
            <person name="Tunlid A."/>
            <person name="Henrissat B."/>
            <person name="Grigoriev I.V."/>
            <person name="Hibbett D.S."/>
            <person name="Martin F."/>
        </authorList>
    </citation>
    <scope>NUCLEOTIDE SEQUENCE [LARGE SCALE GENOMIC DNA]</scope>
    <source>
        <strain evidence="14">Foug A</strain>
    </source>
</reference>
<proteinExistence type="inferred from homology"/>
<dbReference type="AlphaFoldDB" id="A0A0C2ZM07"/>
<protein>
    <recommendedName>
        <fullName evidence="11">Ubiquinone biosynthesis monooxygenase COQ6, mitochondrial</fullName>
        <ecNumber evidence="11">1.14.15.45</ecNumber>
    </recommendedName>
    <alternativeName>
        <fullName evidence="11">2-methoxy-6-polyprenolphenol 4-hydroxylase</fullName>
        <ecNumber evidence="11">1.14.15.46</ecNumber>
    </alternativeName>
</protein>
<dbReference type="HOGENOM" id="CLU_009665_8_0_1"/>
<keyword evidence="6 11" id="KW-0274">FAD</keyword>
<dbReference type="GO" id="GO:0120538">
    <property type="term" value="F:2-methoxy-6-polyprenolphenol 4-hydroxylase activity"/>
    <property type="evidence" value="ECO:0007669"/>
    <property type="project" value="UniProtKB-EC"/>
</dbReference>
<dbReference type="InterPro" id="IPR000689">
    <property type="entry name" value="UbQ_mOase_COQ6"/>
</dbReference>
<evidence type="ECO:0000256" key="5">
    <source>
        <dbReference type="ARBA" id="ARBA00022792"/>
    </source>
</evidence>
<organism evidence="13 14">
    <name type="scientific">Scleroderma citrinum Foug A</name>
    <dbReference type="NCBI Taxonomy" id="1036808"/>
    <lineage>
        <taxon>Eukaryota</taxon>
        <taxon>Fungi</taxon>
        <taxon>Dikarya</taxon>
        <taxon>Basidiomycota</taxon>
        <taxon>Agaricomycotina</taxon>
        <taxon>Agaricomycetes</taxon>
        <taxon>Agaricomycetidae</taxon>
        <taxon>Boletales</taxon>
        <taxon>Sclerodermatineae</taxon>
        <taxon>Sclerodermataceae</taxon>
        <taxon>Scleroderma</taxon>
    </lineage>
</organism>
<evidence type="ECO:0000259" key="12">
    <source>
        <dbReference type="Pfam" id="PF01494"/>
    </source>
</evidence>
<dbReference type="GO" id="GO:0071949">
    <property type="term" value="F:FAD binding"/>
    <property type="evidence" value="ECO:0007669"/>
    <property type="project" value="InterPro"/>
</dbReference>
<dbReference type="InterPro" id="IPR010971">
    <property type="entry name" value="UbiH/COQ6"/>
</dbReference>
<evidence type="ECO:0000256" key="8">
    <source>
        <dbReference type="ARBA" id="ARBA00023033"/>
    </source>
</evidence>
<dbReference type="Proteomes" id="UP000053989">
    <property type="component" value="Unassembled WGS sequence"/>
</dbReference>
<comment type="similarity">
    <text evidence="2 11">Belongs to the UbiH/COQ6 family.</text>
</comment>
<dbReference type="InterPro" id="IPR036188">
    <property type="entry name" value="FAD/NAD-bd_sf"/>
</dbReference>
<dbReference type="SUPFAM" id="SSF51905">
    <property type="entry name" value="FAD/NAD(P)-binding domain"/>
    <property type="match status" value="1"/>
</dbReference>
<evidence type="ECO:0000256" key="1">
    <source>
        <dbReference type="ARBA" id="ARBA00001974"/>
    </source>
</evidence>
<dbReference type="EC" id="1.14.15.45" evidence="11"/>
<comment type="subunit">
    <text evidence="11">Component of a multi-subunit COQ enzyme complex, composed of at least COQ3, COQ4, COQ5, COQ6, COQ7 and COQ9.</text>
</comment>
<evidence type="ECO:0000256" key="3">
    <source>
        <dbReference type="ARBA" id="ARBA00022630"/>
    </source>
</evidence>
<dbReference type="EC" id="1.14.15.46" evidence="11"/>
<gene>
    <name evidence="11" type="primary">COQ6</name>
    <name evidence="13" type="ORF">SCLCIDRAFT_119116</name>
</gene>
<dbReference type="InParanoid" id="A0A0C2ZM07"/>
<keyword evidence="7 11" id="KW-0560">Oxidoreductase</keyword>
<feature type="domain" description="FAD-binding" evidence="12">
    <location>
        <begin position="36"/>
        <end position="279"/>
    </location>
</feature>
<evidence type="ECO:0000256" key="4">
    <source>
        <dbReference type="ARBA" id="ARBA00022688"/>
    </source>
</evidence>
<comment type="cofactor">
    <cofactor evidence="1 11">
        <name>FAD</name>
        <dbReference type="ChEBI" id="CHEBI:57692"/>
    </cofactor>
</comment>
<dbReference type="PANTHER" id="PTHR43876:SF7">
    <property type="entry name" value="UBIQUINONE BIOSYNTHESIS MONOOXYGENASE COQ6, MITOCHONDRIAL"/>
    <property type="match status" value="1"/>
</dbReference>
<dbReference type="OrthoDB" id="683240at2759"/>
<dbReference type="FunFam" id="3.50.50.60:FF:000021">
    <property type="entry name" value="Ubiquinone biosynthesis monooxygenase COQ6"/>
    <property type="match status" value="1"/>
</dbReference>
<dbReference type="STRING" id="1036808.A0A0C2ZM07"/>
<dbReference type="PROSITE" id="PS01304">
    <property type="entry name" value="UBIH"/>
    <property type="match status" value="1"/>
</dbReference>
<comment type="catalytic activity">
    <reaction evidence="11">
        <text>a 4-hydroxy-3-(all-trans-polyprenyl)benzoate + 2 reduced [2Fe-2S]-[ferredoxin] + O2 + 2 H(+) = a 3,4-dihydroxy-5-(all-trans-polyprenyl)benzoate + 2 oxidized [2Fe-2S]-[ferredoxin] + H2O</text>
        <dbReference type="Rhea" id="RHEA:81195"/>
        <dbReference type="Rhea" id="RHEA-COMP:9514"/>
        <dbReference type="Rhea" id="RHEA-COMP:10000"/>
        <dbReference type="Rhea" id="RHEA-COMP:10001"/>
        <dbReference type="Rhea" id="RHEA-COMP:10930"/>
        <dbReference type="ChEBI" id="CHEBI:15377"/>
        <dbReference type="ChEBI" id="CHEBI:15378"/>
        <dbReference type="ChEBI" id="CHEBI:15379"/>
        <dbReference type="ChEBI" id="CHEBI:33737"/>
        <dbReference type="ChEBI" id="CHEBI:33738"/>
        <dbReference type="ChEBI" id="CHEBI:64694"/>
        <dbReference type="ChEBI" id="CHEBI:78396"/>
        <dbReference type="EC" id="1.14.15.45"/>
    </reaction>
</comment>
<dbReference type="GO" id="GO:0031314">
    <property type="term" value="C:extrinsic component of mitochondrial inner membrane"/>
    <property type="evidence" value="ECO:0007669"/>
    <property type="project" value="UniProtKB-UniRule"/>
</dbReference>
<evidence type="ECO:0000313" key="13">
    <source>
        <dbReference type="EMBL" id="KIM62588.1"/>
    </source>
</evidence>
<keyword evidence="4 11" id="KW-0831">Ubiquinone biosynthesis</keyword>
<comment type="pathway">
    <text evidence="11">Cofactor biosynthesis; ubiquinone biosynthesis.</text>
</comment>
<dbReference type="GO" id="GO:0016712">
    <property type="term" value="F:oxidoreductase activity, acting on paired donors, with incorporation or reduction of molecular oxygen, reduced flavin or flavoprotein as one donor, and incorporation of one atom of oxygen"/>
    <property type="evidence" value="ECO:0007669"/>
    <property type="project" value="UniProtKB-UniRule"/>
</dbReference>
<keyword evidence="9 11" id="KW-0496">Mitochondrion</keyword>
<dbReference type="FunCoup" id="A0A0C2ZM07">
    <property type="interactions" value="298"/>
</dbReference>
<dbReference type="PRINTS" id="PR00420">
    <property type="entry name" value="RNGMNOXGNASE"/>
</dbReference>
<dbReference type="Pfam" id="PF01494">
    <property type="entry name" value="FAD_binding_3"/>
    <property type="match status" value="2"/>
</dbReference>
<dbReference type="NCBIfam" id="TIGR01988">
    <property type="entry name" value="Ubi-OHases"/>
    <property type="match status" value="1"/>
</dbReference>
<comment type="function">
    <text evidence="11">FAD-dependent monooxygenase required for two non-consecutive steps during ubiquinone biosynthesis. Required for the C5-ring hydroxylation during ubiquinone biosynthesis by catalyzing the hydroxylation of 4-hydroxy-3-(all-trans-polyprenyl)benzoic acid to 3,4-dihydroxy-5-(all-trans-polyprenyl)benzoic acid. Also acts downstream of coq4, for the C1-hydroxylation during ubiquinone biosynthesis by catalyzing the hydroxylation of 2-methoxy-6-(all-trans-polyprenyl)phenol to 2-methoxy-6-(all-trans-polyprenyl)benzene-1,4-diol. The electrons required for the hydroxylation reaction are funneled indirectly to coq6 from NADPH via a ferredoxin/ferredoxin reductase system.</text>
</comment>
<dbReference type="InterPro" id="IPR051205">
    <property type="entry name" value="UbiH/COQ6_monooxygenase"/>
</dbReference>
<dbReference type="Gene3D" id="3.50.50.60">
    <property type="entry name" value="FAD/NAD(P)-binding domain"/>
    <property type="match status" value="2"/>
</dbReference>
<evidence type="ECO:0000256" key="10">
    <source>
        <dbReference type="ARBA" id="ARBA00023136"/>
    </source>
</evidence>
<dbReference type="UniPathway" id="UPA00232"/>
<keyword evidence="5 11" id="KW-0999">Mitochondrion inner membrane</keyword>
<keyword evidence="10 11" id="KW-0472">Membrane</keyword>
<evidence type="ECO:0000256" key="9">
    <source>
        <dbReference type="ARBA" id="ARBA00023128"/>
    </source>
</evidence>